<dbReference type="GO" id="GO:0051118">
    <property type="term" value="F:glucan endo-1,3-alpha-glucosidase activity"/>
    <property type="evidence" value="ECO:0007669"/>
    <property type="project" value="InterPro"/>
</dbReference>
<gene>
    <name evidence="2" type="ORF">TGAMA5MH_10345</name>
</gene>
<comment type="caution">
    <text evidence="2">The sequence shown here is derived from an EMBL/GenBank/DDBJ whole genome shotgun (WGS) entry which is preliminary data.</text>
</comment>
<evidence type="ECO:0008006" key="4">
    <source>
        <dbReference type="Google" id="ProtNLM"/>
    </source>
</evidence>
<reference evidence="2 3" key="1">
    <citation type="submission" date="2017-02" db="EMBL/GenBank/DDBJ databases">
        <title>Genomes of Trichoderma spp. with biocontrol activity.</title>
        <authorList>
            <person name="Gardiner D."/>
            <person name="Kazan K."/>
            <person name="Vos C."/>
            <person name="Harvey P."/>
        </authorList>
    </citation>
    <scope>NUCLEOTIDE SEQUENCE [LARGE SCALE GENOMIC DNA]</scope>
    <source>
        <strain evidence="2 3">A5MH</strain>
    </source>
</reference>
<dbReference type="AlphaFoldDB" id="A0A2K0SWW5"/>
<proteinExistence type="predicted"/>
<evidence type="ECO:0000313" key="3">
    <source>
        <dbReference type="Proteomes" id="UP000236546"/>
    </source>
</evidence>
<feature type="chain" id="PRO_5014332628" description="Glycosyl hydrolase family 71" evidence="1">
    <location>
        <begin position="19"/>
        <end position="111"/>
    </location>
</feature>
<protein>
    <recommendedName>
        <fullName evidence="4">Glycosyl hydrolase family 71</fullName>
    </recommendedName>
</protein>
<name>A0A2K0SWW5_9HYPO</name>
<accession>A0A2K0SWW5</accession>
<dbReference type="Proteomes" id="UP000236546">
    <property type="component" value="Unassembled WGS sequence"/>
</dbReference>
<dbReference type="OrthoDB" id="1046782at2759"/>
<dbReference type="Pfam" id="PF03659">
    <property type="entry name" value="Glyco_hydro_71"/>
    <property type="match status" value="1"/>
</dbReference>
<keyword evidence="1" id="KW-0732">Signal</keyword>
<evidence type="ECO:0000256" key="1">
    <source>
        <dbReference type="SAM" id="SignalP"/>
    </source>
</evidence>
<dbReference type="InterPro" id="IPR005197">
    <property type="entry name" value="Glyco_hydro_71"/>
</dbReference>
<dbReference type="EMBL" id="MTYH01000128">
    <property type="protein sequence ID" value="PNP37744.1"/>
    <property type="molecule type" value="Genomic_DNA"/>
</dbReference>
<dbReference type="Gene3D" id="3.20.20.80">
    <property type="entry name" value="Glycosidases"/>
    <property type="match status" value="1"/>
</dbReference>
<evidence type="ECO:0000313" key="2">
    <source>
        <dbReference type="EMBL" id="PNP37744.1"/>
    </source>
</evidence>
<feature type="signal peptide" evidence="1">
    <location>
        <begin position="1"/>
        <end position="18"/>
    </location>
</feature>
<organism evidence="2 3">
    <name type="scientific">Trichoderma gamsii</name>
    <dbReference type="NCBI Taxonomy" id="398673"/>
    <lineage>
        <taxon>Eukaryota</taxon>
        <taxon>Fungi</taxon>
        <taxon>Dikarya</taxon>
        <taxon>Ascomycota</taxon>
        <taxon>Pezizomycotina</taxon>
        <taxon>Sordariomycetes</taxon>
        <taxon>Hypocreomycetidae</taxon>
        <taxon>Hypocreales</taxon>
        <taxon>Hypocreaceae</taxon>
        <taxon>Trichoderma</taxon>
    </lineage>
</organism>
<sequence length="111" mass="12452">MRMRHLLAILLVPLQVQAAAVFSDFMVGNTQSFDLVDWETNIKIAQNYHVDAFALNMAYDWEYNAAQVSLAFSAANDLGFKLFFSFDYAGNGPWPKADVTQFIQEYGSNGA</sequence>